<feature type="compositionally biased region" description="Basic residues" evidence="1">
    <location>
        <begin position="284"/>
        <end position="297"/>
    </location>
</feature>
<evidence type="ECO:0000313" key="2">
    <source>
        <dbReference type="Proteomes" id="UP000515202"/>
    </source>
</evidence>
<feature type="compositionally biased region" description="Polar residues" evidence="1">
    <location>
        <begin position="231"/>
        <end position="247"/>
    </location>
</feature>
<evidence type="ECO:0000313" key="3">
    <source>
        <dbReference type="RefSeq" id="XP_011385077.2"/>
    </source>
</evidence>
<organism evidence="2 3">
    <name type="scientific">Pteropus vampyrus</name>
    <name type="common">Large flying fox</name>
    <dbReference type="NCBI Taxonomy" id="132908"/>
    <lineage>
        <taxon>Eukaryota</taxon>
        <taxon>Metazoa</taxon>
        <taxon>Chordata</taxon>
        <taxon>Craniata</taxon>
        <taxon>Vertebrata</taxon>
        <taxon>Euteleostomi</taxon>
        <taxon>Mammalia</taxon>
        <taxon>Eutheria</taxon>
        <taxon>Laurasiatheria</taxon>
        <taxon>Chiroptera</taxon>
        <taxon>Yinpterochiroptera</taxon>
        <taxon>Pteropodoidea</taxon>
        <taxon>Pteropodidae</taxon>
        <taxon>Pteropodinae</taxon>
        <taxon>Pteropus</taxon>
    </lineage>
</organism>
<name>A0A6P3RS80_PTEVA</name>
<dbReference type="RefSeq" id="XP_011385077.2">
    <property type="nucleotide sequence ID" value="XM_011386775.2"/>
</dbReference>
<gene>
    <name evidence="3" type="primary">LOC105310626</name>
</gene>
<dbReference type="Proteomes" id="UP000515202">
    <property type="component" value="Unplaced"/>
</dbReference>
<sequence length="297" mass="33233">MTMVSQFLISDELLLDNNSEPQDQIICDTNYWKSHGDLTGVGEEKLKNDEYVFDCSKNLFSVTFDLGFCSPDSDDEIVEHASATNKNKFSDDPSERCFVIKEISDANYVSNQSVIPGDHADSSTSKTIIIPSSEDKQSSTSAHFPLSTAKNKQFMSPGYTQFFLPVGEKLMSTPLCESNTLNSFSKKRKEMPRTPDSNKGKVNLQSFKETLNSTFDDSGLSIEKAKGKEQISLQQSCHSEGEQLTSNESEDDEIFQRKSKKKKGNVLESPEDQKNSEVDSPLHAVKKRRVPLNKVSR</sequence>
<feature type="region of interest" description="Disordered" evidence="1">
    <location>
        <begin position="183"/>
        <end position="203"/>
    </location>
</feature>
<feature type="region of interest" description="Disordered" evidence="1">
    <location>
        <begin position="231"/>
        <end position="297"/>
    </location>
</feature>
<dbReference type="GeneID" id="105310626"/>
<dbReference type="AlphaFoldDB" id="A0A6P3RS80"/>
<protein>
    <submittedName>
        <fullName evidence="3">Fanconi anemia group M protein-like</fullName>
    </submittedName>
</protein>
<keyword evidence="2" id="KW-1185">Reference proteome</keyword>
<dbReference type="OrthoDB" id="6513042at2759"/>
<accession>A0A6P3RS80</accession>
<dbReference type="KEGG" id="pvp:105310626"/>
<reference evidence="3" key="1">
    <citation type="submission" date="2025-08" db="UniProtKB">
        <authorList>
            <consortium name="RefSeq"/>
        </authorList>
    </citation>
    <scope>IDENTIFICATION</scope>
    <source>
        <tissue evidence="3">Kidney</tissue>
    </source>
</reference>
<proteinExistence type="predicted"/>
<evidence type="ECO:0000256" key="1">
    <source>
        <dbReference type="SAM" id="MobiDB-lite"/>
    </source>
</evidence>